<accession>Q7UR94</accession>
<dbReference type="InterPro" id="IPR009056">
    <property type="entry name" value="Cyt_c-like_dom"/>
</dbReference>
<sequence length="1136" mass="124583">MVGVRCFLLNSNPTGMRSMKRFRFNHFRGEMRADFRSPAVFCCSLLALFIAGGPALIGQERNQSEGVSAEMPVGAAEPVTAAEVYGEGVRSTGHRTPAEEMAGFHLPPDFEIRLFASEPEIAKPLNMAMDSEGSLWVTESVAYPYPVALDEEGPDSIKVLKDTDGDGKADSIRMFADGLNIPMGVLPYGDGCLCFSIPNIWYLRDTDGDGKCDERQIVLGPFDTTRDTHGMINSLRDGGDGWIYACHGFSNQSRVTGTDGHLVTMVSGNTFRFRPDGSRVELHTRGQVNPFGMTRDEWGYWYSADCHSKPISQLVAGACYPSFGLPHDGLGFLPPMMDHLHGSTAISGIHFFPPDSMVVPLRNCFISGNVMTSRLNWNQREFVGATAKGRALPDFLTSDDPWFRPVDIQVDKQGNIYVADFYNKIIGHYEVPLEHPGRDRTSGRIWQVRYTGTAIDGDESTSEEQRLVSKIRMSSDGNADTMSLEQIRGLLMHDNAHIVRMSAECIGRRGDATDVAGLVVTLSEVDEADVVLRQTIRIAIRNLLQFASDDDPFWDSAPDAETTSIMLGLKRNEVVEPILAYLTTAMQVKGEQAANRALFGHAVSLAKPHQLGACVALARQLAGSKTEQAFDWLHLISDAAGFQSASVPTSIRSWAMELIEAEWTELTVADDIPVAWFGSDEKNWSTERRLTHVAASAEERDVFAELVSSFPLGETYTGTIASDWFEAPEQIRFRVAGHNARPGRINPESNFVRLVSAKTGEVLRQVLPPRSDVAQLVVWETHNVVGQLVRIEAVDGDSGTAYAWLAIGDFMPGRLSPTGSSHRWARALDWIERLELIEFEGRLKGLLVDEQFGPLTRLSVAGTVANLSGQAGLSTLAQFVSAEIGQVDLAESIVDATASERWEAVEQLKQLGPHLNASQQRKLALNWIASGADPAVLISVIESGSYAAQVLVDPDVQQAMEPKLDEASRNQVRELTEGIVVDSGRIEKLSQLLASIRNLDGDTVNGKAVFTKHCQTCHQLHGEGSLVGPQLDGAISRSVERLLEDVVLPDRNIDQAFRTQSLLLDDGRVLVGLIASQDDEVIRLTTSDGKTQDVRVDNVEARQASQRSLMPANLSELMTERELVDLMAYLKSSSGN</sequence>
<evidence type="ECO:0000256" key="3">
    <source>
        <dbReference type="ARBA" id="ARBA00023004"/>
    </source>
</evidence>
<dbReference type="InParanoid" id="Q7UR94"/>
<keyword evidence="3 4" id="KW-0408">Iron</keyword>
<dbReference type="Gene3D" id="1.10.760.10">
    <property type="entry name" value="Cytochrome c-like domain"/>
    <property type="match status" value="1"/>
</dbReference>
<dbReference type="EnsemblBacteria" id="CAD74446">
    <property type="protein sequence ID" value="CAD74446"/>
    <property type="gene ID" value="RB5806"/>
</dbReference>
<keyword evidence="7" id="KW-1185">Reference proteome</keyword>
<dbReference type="eggNOG" id="COG2010">
    <property type="taxonomic scope" value="Bacteria"/>
</dbReference>
<evidence type="ECO:0000313" key="7">
    <source>
        <dbReference type="Proteomes" id="UP000001025"/>
    </source>
</evidence>
<dbReference type="eggNOG" id="COG2133">
    <property type="taxonomic scope" value="Bacteria"/>
</dbReference>
<gene>
    <name evidence="6" type="ordered locus">RB5806</name>
</gene>
<dbReference type="InterPro" id="IPR011042">
    <property type="entry name" value="6-blade_b-propeller_TolB-like"/>
</dbReference>
<dbReference type="STRING" id="243090.RB5806"/>
<keyword evidence="1 4" id="KW-0349">Heme</keyword>
<dbReference type="NCBIfam" id="TIGR02604">
    <property type="entry name" value="Piru_Ver_Nterm"/>
    <property type="match status" value="1"/>
</dbReference>
<dbReference type="EMBL" id="BX294143">
    <property type="protein sequence ID" value="CAD74446.1"/>
    <property type="molecule type" value="Genomic_DNA"/>
</dbReference>
<dbReference type="Pfam" id="PF00034">
    <property type="entry name" value="Cytochrom_C"/>
    <property type="match status" value="1"/>
</dbReference>
<dbReference type="NCBIfam" id="TIGR02603">
    <property type="entry name" value="CxxCH_TIGR02603"/>
    <property type="match status" value="1"/>
</dbReference>
<proteinExistence type="predicted"/>
<evidence type="ECO:0000256" key="2">
    <source>
        <dbReference type="ARBA" id="ARBA00022723"/>
    </source>
</evidence>
<dbReference type="GO" id="GO:0046872">
    <property type="term" value="F:metal ion binding"/>
    <property type="evidence" value="ECO:0007669"/>
    <property type="project" value="UniProtKB-KW"/>
</dbReference>
<dbReference type="KEGG" id="rba:RB5806"/>
<organism evidence="6 7">
    <name type="scientific">Rhodopirellula baltica (strain DSM 10527 / NCIMB 13988 / SH1)</name>
    <dbReference type="NCBI Taxonomy" id="243090"/>
    <lineage>
        <taxon>Bacteria</taxon>
        <taxon>Pseudomonadati</taxon>
        <taxon>Planctomycetota</taxon>
        <taxon>Planctomycetia</taxon>
        <taxon>Pirellulales</taxon>
        <taxon>Pirellulaceae</taxon>
        <taxon>Rhodopirellula</taxon>
    </lineage>
</organism>
<evidence type="ECO:0000313" key="6">
    <source>
        <dbReference type="EMBL" id="CAD74446.1"/>
    </source>
</evidence>
<dbReference type="GO" id="GO:0009055">
    <property type="term" value="F:electron transfer activity"/>
    <property type="evidence" value="ECO:0007669"/>
    <property type="project" value="InterPro"/>
</dbReference>
<dbReference type="OrthoDB" id="221643at2"/>
<evidence type="ECO:0000256" key="4">
    <source>
        <dbReference type="PROSITE-ProRule" id="PRU00433"/>
    </source>
</evidence>
<dbReference type="InterPro" id="IPR011041">
    <property type="entry name" value="Quinoprot_gluc/sorb_DH_b-prop"/>
</dbReference>
<dbReference type="PANTHER" id="PTHR33546">
    <property type="entry name" value="LARGE, MULTIFUNCTIONAL SECRETED PROTEIN-RELATED"/>
    <property type="match status" value="1"/>
</dbReference>
<dbReference type="PATRIC" id="fig|243090.15.peg.2796"/>
<dbReference type="SUPFAM" id="SSF50952">
    <property type="entry name" value="Soluble quinoprotein glucose dehydrogenase"/>
    <property type="match status" value="1"/>
</dbReference>
<dbReference type="Proteomes" id="UP000001025">
    <property type="component" value="Chromosome"/>
</dbReference>
<dbReference type="Gene3D" id="2.120.10.30">
    <property type="entry name" value="TolB, C-terminal domain"/>
    <property type="match status" value="1"/>
</dbReference>
<dbReference type="PANTHER" id="PTHR33546:SF1">
    <property type="entry name" value="LARGE, MULTIFUNCTIONAL SECRETED PROTEIN"/>
    <property type="match status" value="1"/>
</dbReference>
<evidence type="ECO:0000259" key="5">
    <source>
        <dbReference type="PROSITE" id="PS51007"/>
    </source>
</evidence>
<evidence type="ECO:0000256" key="1">
    <source>
        <dbReference type="ARBA" id="ARBA00022617"/>
    </source>
</evidence>
<dbReference type="GO" id="GO:0020037">
    <property type="term" value="F:heme binding"/>
    <property type="evidence" value="ECO:0007669"/>
    <property type="project" value="InterPro"/>
</dbReference>
<feature type="domain" description="Cytochrome c" evidence="5">
    <location>
        <begin position="1001"/>
        <end position="1134"/>
    </location>
</feature>
<dbReference type="AlphaFoldDB" id="Q7UR94"/>
<protein>
    <recommendedName>
        <fullName evidence="5">Cytochrome c domain-containing protein</fullName>
    </recommendedName>
</protein>
<dbReference type="InterPro" id="IPR013428">
    <property type="entry name" value="Membrane-bound_put_N"/>
</dbReference>
<name>Q7UR94_RHOBA</name>
<dbReference type="InterPro" id="IPR036909">
    <property type="entry name" value="Cyt_c-like_dom_sf"/>
</dbReference>
<reference evidence="6 7" key="1">
    <citation type="journal article" date="2003" name="Proc. Natl. Acad. Sci. U.S.A.">
        <title>Complete genome sequence of the marine planctomycete Pirellula sp. strain 1.</title>
        <authorList>
            <person name="Gloeckner F.O."/>
            <person name="Kube M."/>
            <person name="Bauer M."/>
            <person name="Teeling H."/>
            <person name="Lombardot T."/>
            <person name="Ludwig W."/>
            <person name="Gade D."/>
            <person name="Beck A."/>
            <person name="Borzym K."/>
            <person name="Heitmann K."/>
            <person name="Rabus R."/>
            <person name="Schlesner H."/>
            <person name="Amann R."/>
            <person name="Reinhardt R."/>
        </authorList>
    </citation>
    <scope>NUCLEOTIDE SEQUENCE [LARGE SCALE GENOMIC DNA]</scope>
    <source>
        <strain evidence="7">DSM 10527 / NCIMB 13988 / SH1</strain>
    </source>
</reference>
<dbReference type="InterPro" id="IPR013427">
    <property type="entry name" value="Haem-bd_dom_put"/>
</dbReference>
<dbReference type="PROSITE" id="PS51007">
    <property type="entry name" value="CYTC"/>
    <property type="match status" value="1"/>
</dbReference>
<keyword evidence="2 4" id="KW-0479">Metal-binding</keyword>
<dbReference type="InterPro" id="IPR055557">
    <property type="entry name" value="DUF7133"/>
</dbReference>
<dbReference type="SUPFAM" id="SSF46626">
    <property type="entry name" value="Cytochrome c"/>
    <property type="match status" value="1"/>
</dbReference>
<dbReference type="HOGENOM" id="CLU_004500_1_0_0"/>
<dbReference type="Pfam" id="PF23500">
    <property type="entry name" value="DUF7133"/>
    <property type="match status" value="2"/>
</dbReference>